<keyword evidence="2" id="KW-1185">Reference proteome</keyword>
<dbReference type="Proteomes" id="UP000050525">
    <property type="component" value="Unassembled WGS sequence"/>
</dbReference>
<protein>
    <submittedName>
        <fullName evidence="1">Uncharacterized protein</fullName>
    </submittedName>
</protein>
<accession>A0A151P2J4</accession>
<comment type="caution">
    <text evidence="1">The sequence shown here is derived from an EMBL/GenBank/DDBJ whole genome shotgun (WGS) entry which is preliminary data.</text>
</comment>
<organism evidence="1 2">
    <name type="scientific">Alligator mississippiensis</name>
    <name type="common">American alligator</name>
    <dbReference type="NCBI Taxonomy" id="8496"/>
    <lineage>
        <taxon>Eukaryota</taxon>
        <taxon>Metazoa</taxon>
        <taxon>Chordata</taxon>
        <taxon>Craniata</taxon>
        <taxon>Vertebrata</taxon>
        <taxon>Euteleostomi</taxon>
        <taxon>Archelosauria</taxon>
        <taxon>Archosauria</taxon>
        <taxon>Crocodylia</taxon>
        <taxon>Alligatoridae</taxon>
        <taxon>Alligatorinae</taxon>
        <taxon>Alligator</taxon>
    </lineage>
</organism>
<sequence length="90" mass="10097">MGKTVDYFGPQFVHLINGDLNAYLKAVITPESRKCWNKRDKSSACLCKSPKTLQQELATVLVVGSREDEGIHTVTKSLFDKWPGDNNDQL</sequence>
<evidence type="ECO:0000313" key="1">
    <source>
        <dbReference type="EMBL" id="KYO43286.1"/>
    </source>
</evidence>
<gene>
    <name evidence="1" type="ORF">Y1Q_0017579</name>
</gene>
<name>A0A151P2J4_ALLMI</name>
<proteinExistence type="predicted"/>
<reference evidence="1 2" key="1">
    <citation type="journal article" date="2012" name="Genome Biol.">
        <title>Sequencing three crocodilian genomes to illuminate the evolution of archosaurs and amniotes.</title>
        <authorList>
            <person name="St John J.A."/>
            <person name="Braun E.L."/>
            <person name="Isberg S.R."/>
            <person name="Miles L.G."/>
            <person name="Chong A.Y."/>
            <person name="Gongora J."/>
            <person name="Dalzell P."/>
            <person name="Moran C."/>
            <person name="Bed'hom B."/>
            <person name="Abzhanov A."/>
            <person name="Burgess S.C."/>
            <person name="Cooksey A.M."/>
            <person name="Castoe T.A."/>
            <person name="Crawford N.G."/>
            <person name="Densmore L.D."/>
            <person name="Drew J.C."/>
            <person name="Edwards S.V."/>
            <person name="Faircloth B.C."/>
            <person name="Fujita M.K."/>
            <person name="Greenwold M.J."/>
            <person name="Hoffmann F.G."/>
            <person name="Howard J.M."/>
            <person name="Iguchi T."/>
            <person name="Janes D.E."/>
            <person name="Khan S.Y."/>
            <person name="Kohno S."/>
            <person name="de Koning A.J."/>
            <person name="Lance S.L."/>
            <person name="McCarthy F.M."/>
            <person name="McCormack J.E."/>
            <person name="Merchant M.E."/>
            <person name="Peterson D.G."/>
            <person name="Pollock D.D."/>
            <person name="Pourmand N."/>
            <person name="Raney B.J."/>
            <person name="Roessler K.A."/>
            <person name="Sanford J.R."/>
            <person name="Sawyer R.H."/>
            <person name="Schmidt C.J."/>
            <person name="Triplett E.W."/>
            <person name="Tuberville T.D."/>
            <person name="Venegas-Anaya M."/>
            <person name="Howard J.T."/>
            <person name="Jarvis E.D."/>
            <person name="Guillette L.J.Jr."/>
            <person name="Glenn T.C."/>
            <person name="Green R.E."/>
            <person name="Ray D.A."/>
        </authorList>
    </citation>
    <scope>NUCLEOTIDE SEQUENCE [LARGE SCALE GENOMIC DNA]</scope>
    <source>
        <strain evidence="1">KSC_2009_1</strain>
    </source>
</reference>
<dbReference type="AlphaFoldDB" id="A0A151P2J4"/>
<dbReference type="EMBL" id="AKHW03001210">
    <property type="protein sequence ID" value="KYO43286.1"/>
    <property type="molecule type" value="Genomic_DNA"/>
</dbReference>
<evidence type="ECO:0000313" key="2">
    <source>
        <dbReference type="Proteomes" id="UP000050525"/>
    </source>
</evidence>